<dbReference type="PANTHER" id="PTHR11361">
    <property type="entry name" value="DNA MISMATCH REPAIR PROTEIN MUTS FAMILY MEMBER"/>
    <property type="match status" value="1"/>
</dbReference>
<feature type="compositionally biased region" description="Polar residues" evidence="10">
    <location>
        <begin position="11"/>
        <end position="21"/>
    </location>
</feature>
<dbReference type="PIRSF" id="PIRSF037677">
    <property type="entry name" value="DNA_mis_repair_Msh6"/>
    <property type="match status" value="1"/>
</dbReference>
<dbReference type="Gene3D" id="1.10.1420.10">
    <property type="match status" value="2"/>
</dbReference>
<dbReference type="GO" id="GO:0140664">
    <property type="term" value="F:ATP-dependent DNA damage sensor activity"/>
    <property type="evidence" value="ECO:0007669"/>
    <property type="project" value="InterPro"/>
</dbReference>
<name>A0A9W9ARN2_9AGAR</name>
<dbReference type="InterPro" id="IPR036187">
    <property type="entry name" value="DNA_mismatch_repair_MutS_sf"/>
</dbReference>
<evidence type="ECO:0000256" key="8">
    <source>
        <dbReference type="ARBA" id="ARBA00025902"/>
    </source>
</evidence>
<dbReference type="Pfam" id="PF01624">
    <property type="entry name" value="MutS_I"/>
    <property type="match status" value="1"/>
</dbReference>
<evidence type="ECO:0000256" key="1">
    <source>
        <dbReference type="ARBA" id="ARBA00007094"/>
    </source>
</evidence>
<dbReference type="NCBIfam" id="NF003810">
    <property type="entry name" value="PRK05399.1"/>
    <property type="match status" value="1"/>
</dbReference>
<keyword evidence="3 9" id="KW-0227">DNA damage</keyword>
<dbReference type="InterPro" id="IPR036678">
    <property type="entry name" value="MutS_con_dom_sf"/>
</dbReference>
<dbReference type="SMART" id="SM00533">
    <property type="entry name" value="MUTSd"/>
    <property type="match status" value="1"/>
</dbReference>
<comment type="subunit">
    <text evidence="8">Heterodimer consisting of MSH2-MSH3 (MutS beta). Forms a ternary complex with MutL alpha (MLH1-PMS1).</text>
</comment>
<dbReference type="GO" id="GO:0005524">
    <property type="term" value="F:ATP binding"/>
    <property type="evidence" value="ECO:0007669"/>
    <property type="project" value="UniProtKB-UniRule"/>
</dbReference>
<feature type="region of interest" description="Disordered" evidence="10">
    <location>
        <begin position="136"/>
        <end position="195"/>
    </location>
</feature>
<dbReference type="Pfam" id="PF05188">
    <property type="entry name" value="MutS_II"/>
    <property type="match status" value="1"/>
</dbReference>
<evidence type="ECO:0000256" key="5">
    <source>
        <dbReference type="ARBA" id="ARBA00023125"/>
    </source>
</evidence>
<dbReference type="InterPro" id="IPR007696">
    <property type="entry name" value="DNA_mismatch_repair_MutS_core"/>
</dbReference>
<comment type="similarity">
    <text evidence="1">Belongs to the DNA mismatch repair MutS family. MSH3 subfamily.</text>
</comment>
<dbReference type="Gene3D" id="3.30.420.110">
    <property type="entry name" value="MutS, connector domain"/>
    <property type="match status" value="1"/>
</dbReference>
<dbReference type="InterPro" id="IPR000432">
    <property type="entry name" value="DNA_mismatch_repair_MutS_C"/>
</dbReference>
<dbReference type="GO" id="GO:0005634">
    <property type="term" value="C:nucleus"/>
    <property type="evidence" value="ECO:0007669"/>
    <property type="project" value="TreeGrafter"/>
</dbReference>
<gene>
    <name evidence="12" type="ORF">J3R30DRAFT_3432916</name>
</gene>
<evidence type="ECO:0000313" key="12">
    <source>
        <dbReference type="EMBL" id="KAJ4488035.1"/>
    </source>
</evidence>
<dbReference type="FunFam" id="3.40.1170.10:FF:000004">
    <property type="entry name" value="DNA mismatch repair protein"/>
    <property type="match status" value="1"/>
</dbReference>
<evidence type="ECO:0000256" key="10">
    <source>
        <dbReference type="SAM" id="MobiDB-lite"/>
    </source>
</evidence>
<keyword evidence="13" id="KW-1185">Reference proteome</keyword>
<protein>
    <recommendedName>
        <fullName evidence="9">DNA mismatch repair protein</fullName>
    </recommendedName>
</protein>
<evidence type="ECO:0000256" key="9">
    <source>
        <dbReference type="PIRNR" id="PIRNR037677"/>
    </source>
</evidence>
<dbReference type="InterPro" id="IPR027417">
    <property type="entry name" value="P-loop_NTPase"/>
</dbReference>
<dbReference type="PROSITE" id="PS00486">
    <property type="entry name" value="DNA_MISMATCH_REPAIR_2"/>
    <property type="match status" value="1"/>
</dbReference>
<dbReference type="GO" id="GO:0006298">
    <property type="term" value="P:mismatch repair"/>
    <property type="evidence" value="ECO:0007669"/>
    <property type="project" value="InterPro"/>
</dbReference>
<dbReference type="InterPro" id="IPR016151">
    <property type="entry name" value="DNA_mismatch_repair_MutS_N"/>
</dbReference>
<proteinExistence type="inferred from homology"/>
<keyword evidence="4 9" id="KW-0067">ATP-binding</keyword>
<comment type="caution">
    <text evidence="12">The sequence shown here is derived from an EMBL/GenBank/DDBJ whole genome shotgun (WGS) entry which is preliminary data.</text>
</comment>
<dbReference type="Gene3D" id="3.40.50.300">
    <property type="entry name" value="P-loop containing nucleotide triphosphate hydrolases"/>
    <property type="match status" value="1"/>
</dbReference>
<dbReference type="InterPro" id="IPR007860">
    <property type="entry name" value="DNA_mmatch_repair_MutS_con_dom"/>
</dbReference>
<evidence type="ECO:0000256" key="7">
    <source>
        <dbReference type="ARBA" id="ARBA00025373"/>
    </source>
</evidence>
<dbReference type="PANTHER" id="PTHR11361:SF122">
    <property type="entry name" value="DNA MISMATCH REPAIR PROTEIN MSH3"/>
    <property type="match status" value="1"/>
</dbReference>
<organism evidence="12 13">
    <name type="scientific">Lentinula aciculospora</name>
    <dbReference type="NCBI Taxonomy" id="153920"/>
    <lineage>
        <taxon>Eukaryota</taxon>
        <taxon>Fungi</taxon>
        <taxon>Dikarya</taxon>
        <taxon>Basidiomycota</taxon>
        <taxon>Agaricomycotina</taxon>
        <taxon>Agaricomycetes</taxon>
        <taxon>Agaricomycetidae</taxon>
        <taxon>Agaricales</taxon>
        <taxon>Marasmiineae</taxon>
        <taxon>Omphalotaceae</taxon>
        <taxon>Lentinula</taxon>
    </lineage>
</organism>
<keyword evidence="2 9" id="KW-0547">Nucleotide-binding</keyword>
<evidence type="ECO:0000256" key="3">
    <source>
        <dbReference type="ARBA" id="ARBA00022763"/>
    </source>
</evidence>
<dbReference type="GO" id="GO:0030983">
    <property type="term" value="F:mismatched DNA binding"/>
    <property type="evidence" value="ECO:0007669"/>
    <property type="project" value="UniProtKB-UniRule"/>
</dbReference>
<sequence>MQSPEPKHQTRLSSYFTTSPSPKMIKKRTSAIVDLTVDSSDEERRPSKRQRGPSTSLDISPGPVNSPSTPTSCNRADQWRFDPSLPTVTEQGKPLRPSSEVSARNLLKREALKKKLLLERQSSFFIHGRSTADVESSDRSHHEIVNEDRNSDSEPEFWETAGASTNKTGKGKQKATSVKPRVRRTEELGPSGEPWTPLEKQVLKLKRDNPGTLLMIEVGYKYKFFDEDAQIAASVLGMVAFRDRNFIVASIPVERRDIHLKNLLSRGHRVGIVNQVETAALKKAGENRNTPFERKLVRLYTAATYVDAMDSVDMMETHSPPPFLCIIEDKKAGKESDVSIALISVCPSTGDVVYDEFEDTLMRLELETRLAHLKPAEILCLNDGLTRPTSKLLTELTSSSSSSGPGIRMERFPKLMTYSEAFSFLTNFYTEKRNSNFASEDLKTGKLIASITAFSSGLVIAQAHIVKHLSTYNVADVLLETKFFIKFSNRSHMVLAANTLRNLEIFENESDHTVQGSLLWVMDQTKTKFGARLMKNWVGHPLTDKVALQERVDAVEEIITSSSEKLVTLRQILKKLPDLARGLCRIQYGQCTPQELAVLLPAFKKVALAFEPMQDSSDAEFKSSLLNNIIFAFPSLRSSITELLRSICIKQAAEGRKDELWLDKEKYPQIEETRMGLLAVELELQEMLKTVRKILKRPLLNYETVAGEEYLVEVEKSARIDIPVSWRLISATKHKSRYRPSDVQLKLEERFRWQETLDIEASRAYSSFLDEISQNQYATMRNTVNKLAEADCLMSLAQVGLQPSTSYTRPVFVDNDELEIVEGRHPMIEILRSDPFIPNTVRMGSLREPRSKIVTGPNMGGKSSSVRMVALIAIMAQIGSYVPATSVKLGMLDSVLTRMGAWDDLVRGRSTFMVEMSETSEILQSATKKSLVILDELGRGTSTFDGMAIAGAVLQHLVKTTQCKTLFITHYPLLAAEIEKQYPDEIQNLHMGYTAEGRIDGRRDITFLYRLTKGIASDSFGVECGRMAGLPEDILRAASEKSSMMQEVVQGRIVRNRVRNTAKLISQLKYKHNQTNLELLSRMMKLVSQIETEPIED</sequence>
<reference evidence="12" key="1">
    <citation type="submission" date="2022-08" db="EMBL/GenBank/DDBJ databases">
        <title>A Global Phylogenomic Analysis of the Shiitake Genus Lentinula.</title>
        <authorList>
            <consortium name="DOE Joint Genome Institute"/>
            <person name="Sierra-Patev S."/>
            <person name="Min B."/>
            <person name="Naranjo-Ortiz M."/>
            <person name="Looney B."/>
            <person name="Konkel Z."/>
            <person name="Slot J.C."/>
            <person name="Sakamoto Y."/>
            <person name="Steenwyk J.L."/>
            <person name="Rokas A."/>
            <person name="Carro J."/>
            <person name="Camarero S."/>
            <person name="Ferreira P."/>
            <person name="Molpeceres G."/>
            <person name="Ruiz-Duenas F.J."/>
            <person name="Serrano A."/>
            <person name="Henrissat B."/>
            <person name="Drula E."/>
            <person name="Hughes K.W."/>
            <person name="Mata J.L."/>
            <person name="Ishikawa N.K."/>
            <person name="Vargas-Isla R."/>
            <person name="Ushijima S."/>
            <person name="Smith C.A."/>
            <person name="Ahrendt S."/>
            <person name="Andreopoulos W."/>
            <person name="He G."/>
            <person name="Labutti K."/>
            <person name="Lipzen A."/>
            <person name="Ng V."/>
            <person name="Riley R."/>
            <person name="Sandor L."/>
            <person name="Barry K."/>
            <person name="Martinez A.T."/>
            <person name="Xiao Y."/>
            <person name="Gibbons J.G."/>
            <person name="Terashima K."/>
            <person name="Grigoriev I.V."/>
            <person name="Hibbett D.S."/>
        </authorList>
    </citation>
    <scope>NUCLEOTIDE SEQUENCE</scope>
    <source>
        <strain evidence="12">JLM2183</strain>
    </source>
</reference>
<dbReference type="SUPFAM" id="SSF55271">
    <property type="entry name" value="DNA repair protein MutS, domain I"/>
    <property type="match status" value="1"/>
</dbReference>
<dbReference type="SUPFAM" id="SSF52540">
    <property type="entry name" value="P-loop containing nucleoside triphosphate hydrolases"/>
    <property type="match status" value="1"/>
</dbReference>
<dbReference type="InterPro" id="IPR017261">
    <property type="entry name" value="DNA_mismatch_repair_MutS/MSH"/>
</dbReference>
<dbReference type="InterPro" id="IPR007695">
    <property type="entry name" value="DNA_mismatch_repair_MutS-lik_N"/>
</dbReference>
<feature type="compositionally biased region" description="Polar residues" evidence="10">
    <location>
        <begin position="52"/>
        <end position="75"/>
    </location>
</feature>
<feature type="region of interest" description="Disordered" evidence="10">
    <location>
        <begin position="1"/>
        <end position="105"/>
    </location>
</feature>
<evidence type="ECO:0000259" key="11">
    <source>
        <dbReference type="PROSITE" id="PS00486"/>
    </source>
</evidence>
<dbReference type="Pfam" id="PF05192">
    <property type="entry name" value="MutS_III"/>
    <property type="match status" value="1"/>
</dbReference>
<comment type="function">
    <text evidence="7">Component of the post-replicative DNA mismatch repair system (MMR). Heterodimerizes with MSH2 to form MutS beta, which binds to DNA mismatches thereby initiating DNA repair. MSH3 provides substrate-binding and substrate specificity to the complex. When bound, the MutS beta heterodimer bends the DNA helix and shields approximately 20 base pairs. Acts mainly to repair insertion-deletion loops (IDLs) from 2 to 13 nucleotides in size, but can also repair base-base and single insertion-deletion mismatches that occur during replication. After mismatch binding, forms a ternary complex with the MutL alpha heterodimer, which is thought to be responsible for directing the downstream MMR events, including strand discrimination, excision, and resynthesis. ATP binding and hydrolysis play a pivotal role in mismatch repair functions.</text>
</comment>
<dbReference type="Proteomes" id="UP001150266">
    <property type="component" value="Unassembled WGS sequence"/>
</dbReference>
<dbReference type="SUPFAM" id="SSF48334">
    <property type="entry name" value="DNA repair protein MutS, domain III"/>
    <property type="match status" value="1"/>
</dbReference>
<dbReference type="GO" id="GO:0006312">
    <property type="term" value="P:mitotic recombination"/>
    <property type="evidence" value="ECO:0007669"/>
    <property type="project" value="TreeGrafter"/>
</dbReference>
<dbReference type="Pfam" id="PF00488">
    <property type="entry name" value="MutS_V"/>
    <property type="match status" value="1"/>
</dbReference>
<feature type="domain" description="DNA mismatch repair proteins mutS family" evidence="11">
    <location>
        <begin position="930"/>
        <end position="946"/>
    </location>
</feature>
<dbReference type="Gene3D" id="3.40.1170.10">
    <property type="entry name" value="DNA repair protein MutS, domain I"/>
    <property type="match status" value="1"/>
</dbReference>
<dbReference type="InterPro" id="IPR045076">
    <property type="entry name" value="MutS"/>
</dbReference>
<evidence type="ECO:0000256" key="6">
    <source>
        <dbReference type="ARBA" id="ARBA00023204"/>
    </source>
</evidence>
<dbReference type="AlphaFoldDB" id="A0A9W9ARN2"/>
<dbReference type="SMART" id="SM00534">
    <property type="entry name" value="MUTSac"/>
    <property type="match status" value="1"/>
</dbReference>
<keyword evidence="5 9" id="KW-0238">DNA-binding</keyword>
<dbReference type="EMBL" id="JAOTPV010000002">
    <property type="protein sequence ID" value="KAJ4488035.1"/>
    <property type="molecule type" value="Genomic_DNA"/>
</dbReference>
<evidence type="ECO:0000256" key="4">
    <source>
        <dbReference type="ARBA" id="ARBA00022840"/>
    </source>
</evidence>
<evidence type="ECO:0000313" key="13">
    <source>
        <dbReference type="Proteomes" id="UP001150266"/>
    </source>
</evidence>
<feature type="compositionally biased region" description="Basic and acidic residues" evidence="10">
    <location>
        <begin position="136"/>
        <end position="152"/>
    </location>
</feature>
<dbReference type="OrthoDB" id="121051at2759"/>
<keyword evidence="6 9" id="KW-0234">DNA repair</keyword>
<accession>A0A9W9ARN2</accession>
<evidence type="ECO:0000256" key="2">
    <source>
        <dbReference type="ARBA" id="ARBA00022741"/>
    </source>
</evidence>